<feature type="region of interest" description="Disordered" evidence="1">
    <location>
        <begin position="203"/>
        <end position="229"/>
    </location>
</feature>
<evidence type="ECO:0000313" key="4">
    <source>
        <dbReference type="Proteomes" id="UP001332931"/>
    </source>
</evidence>
<reference evidence="3 4" key="1">
    <citation type="submission" date="2024-01" db="EMBL/GenBank/DDBJ databases">
        <title>Description of Olsenella sp. nov., isolated from pig feces.</title>
        <authorList>
            <person name="Chang Y.-H."/>
        </authorList>
    </citation>
    <scope>NUCLEOTIDE SEQUENCE [LARGE SCALE GENOMIC DNA]</scope>
    <source>
        <strain evidence="3 4">YH-ols2223</strain>
    </source>
</reference>
<dbReference type="Proteomes" id="UP001332931">
    <property type="component" value="Unassembled WGS sequence"/>
</dbReference>
<keyword evidence="3" id="KW-0378">Hydrolase</keyword>
<dbReference type="Gene3D" id="3.90.79.10">
    <property type="entry name" value="Nucleoside Triphosphate Pyrophosphohydrolase"/>
    <property type="match status" value="1"/>
</dbReference>
<dbReference type="Pfam" id="PF00293">
    <property type="entry name" value="NUDIX"/>
    <property type="match status" value="1"/>
</dbReference>
<dbReference type="RefSeq" id="WP_330957884.1">
    <property type="nucleotide sequence ID" value="NZ_JAZGJQ010000003.1"/>
</dbReference>
<evidence type="ECO:0000313" key="3">
    <source>
        <dbReference type="EMBL" id="MEE6147117.1"/>
    </source>
</evidence>
<dbReference type="EMBL" id="JAZGJQ010000003">
    <property type="protein sequence ID" value="MEE6147117.1"/>
    <property type="molecule type" value="Genomic_DNA"/>
</dbReference>
<sequence>MGELGARRAPSDAGARATVELVRSYRPVNEQEERDRERILRLLEREDVWGRDNDRAHLTSSAWVCDASASRVLMCWHLTYRSWSWLGGHADGERDLLAVALREVGEESGLTRLEPALRRPISLEVLAVDGHEKRGRYVGSHVHLNLTWLVVADPAEPLRPKPDENRALRWFSPEGAVEASAEPWMRERIYPKLNVAMRAWAEGSARGGGAPGSPGRTAAGGTGEAGGPR</sequence>
<feature type="compositionally biased region" description="Gly residues" evidence="1">
    <location>
        <begin position="205"/>
        <end position="229"/>
    </location>
</feature>
<feature type="domain" description="Nudix hydrolase" evidence="2">
    <location>
        <begin position="55"/>
        <end position="193"/>
    </location>
</feature>
<protein>
    <submittedName>
        <fullName evidence="3">NUDIX hydrolase</fullName>
    </submittedName>
</protein>
<accession>A0ABU7R953</accession>
<dbReference type="GO" id="GO:0016787">
    <property type="term" value="F:hydrolase activity"/>
    <property type="evidence" value="ECO:0007669"/>
    <property type="project" value="UniProtKB-KW"/>
</dbReference>
<organism evidence="3 4">
    <name type="scientific">Olsenella absiana</name>
    <dbReference type="NCBI Taxonomy" id="3115222"/>
    <lineage>
        <taxon>Bacteria</taxon>
        <taxon>Bacillati</taxon>
        <taxon>Actinomycetota</taxon>
        <taxon>Coriobacteriia</taxon>
        <taxon>Coriobacteriales</taxon>
        <taxon>Atopobiaceae</taxon>
        <taxon>Olsenella</taxon>
    </lineage>
</organism>
<proteinExistence type="predicted"/>
<dbReference type="PROSITE" id="PS51462">
    <property type="entry name" value="NUDIX"/>
    <property type="match status" value="1"/>
</dbReference>
<dbReference type="InterPro" id="IPR015797">
    <property type="entry name" value="NUDIX_hydrolase-like_dom_sf"/>
</dbReference>
<name>A0ABU7R953_9ACTN</name>
<dbReference type="InterPro" id="IPR000086">
    <property type="entry name" value="NUDIX_hydrolase_dom"/>
</dbReference>
<evidence type="ECO:0000256" key="1">
    <source>
        <dbReference type="SAM" id="MobiDB-lite"/>
    </source>
</evidence>
<comment type="caution">
    <text evidence="3">The sequence shown here is derived from an EMBL/GenBank/DDBJ whole genome shotgun (WGS) entry which is preliminary data.</text>
</comment>
<dbReference type="CDD" id="cd03674">
    <property type="entry name" value="NUDIX_Hydrolase"/>
    <property type="match status" value="1"/>
</dbReference>
<gene>
    <name evidence="3" type="ORF">VXJ25_03770</name>
</gene>
<keyword evidence="4" id="KW-1185">Reference proteome</keyword>
<dbReference type="SUPFAM" id="SSF55811">
    <property type="entry name" value="Nudix"/>
    <property type="match status" value="1"/>
</dbReference>
<evidence type="ECO:0000259" key="2">
    <source>
        <dbReference type="PROSITE" id="PS51462"/>
    </source>
</evidence>